<name>A0A1G8P608_9CLOT</name>
<dbReference type="AlphaFoldDB" id="A0A1G8P608"/>
<dbReference type="EMBL" id="FNDZ01000005">
    <property type="protein sequence ID" value="SDI87931.1"/>
    <property type="molecule type" value="Genomic_DNA"/>
</dbReference>
<gene>
    <name evidence="1" type="ORF">SAMN05421804_1051</name>
</gene>
<protein>
    <recommendedName>
        <fullName evidence="3">Transposase</fullName>
    </recommendedName>
</protein>
<dbReference type="Proteomes" id="UP000183255">
    <property type="component" value="Unassembled WGS sequence"/>
</dbReference>
<feature type="non-terminal residue" evidence="1">
    <location>
        <position position="155"/>
    </location>
</feature>
<evidence type="ECO:0008006" key="3">
    <source>
        <dbReference type="Google" id="ProtNLM"/>
    </source>
</evidence>
<evidence type="ECO:0000313" key="1">
    <source>
        <dbReference type="EMBL" id="SDI87931.1"/>
    </source>
</evidence>
<proteinExistence type="predicted"/>
<accession>A0A1G8P608</accession>
<organism evidence="1 2">
    <name type="scientific">Proteiniclasticum ruminis</name>
    <dbReference type="NCBI Taxonomy" id="398199"/>
    <lineage>
        <taxon>Bacteria</taxon>
        <taxon>Bacillati</taxon>
        <taxon>Bacillota</taxon>
        <taxon>Clostridia</taxon>
        <taxon>Eubacteriales</taxon>
        <taxon>Clostridiaceae</taxon>
        <taxon>Proteiniclasticum</taxon>
    </lineage>
</organism>
<evidence type="ECO:0000313" key="2">
    <source>
        <dbReference type="Proteomes" id="UP000183255"/>
    </source>
</evidence>
<reference evidence="1 2" key="1">
    <citation type="submission" date="2016-10" db="EMBL/GenBank/DDBJ databases">
        <authorList>
            <person name="de Groot N.N."/>
        </authorList>
    </citation>
    <scope>NUCLEOTIDE SEQUENCE [LARGE SCALE GENOMIC DNA]</scope>
    <source>
        <strain evidence="1 2">CGMCC 1.5058</strain>
    </source>
</reference>
<sequence>MQITVKAKLLPTSEQRELLKTATVEYIRLINTIVSECIEADELIKHTSGTVLAALPSALKNQAIQDAKSVYKKFRKTKIRSVLKKPVCIWNNQNWILKNGVLRFPVLVNGKSTRINVPVLLSTYQLEKLNGKLGTLRITKKSGKWIAQIAVTVED</sequence>